<evidence type="ECO:0000313" key="2">
    <source>
        <dbReference type="EMBL" id="GMR46025.1"/>
    </source>
</evidence>
<feature type="non-terminal residue" evidence="2">
    <location>
        <position position="1"/>
    </location>
</feature>
<feature type="compositionally biased region" description="Acidic residues" evidence="1">
    <location>
        <begin position="79"/>
        <end position="88"/>
    </location>
</feature>
<dbReference type="Proteomes" id="UP001328107">
    <property type="component" value="Unassembled WGS sequence"/>
</dbReference>
<feature type="non-terminal residue" evidence="2">
    <location>
        <position position="117"/>
    </location>
</feature>
<evidence type="ECO:0000313" key="3">
    <source>
        <dbReference type="Proteomes" id="UP001328107"/>
    </source>
</evidence>
<comment type="caution">
    <text evidence="2">The sequence shown here is derived from an EMBL/GenBank/DDBJ whole genome shotgun (WGS) entry which is preliminary data.</text>
</comment>
<accession>A0AAN5CKC8</accession>
<protein>
    <submittedName>
        <fullName evidence="2">Uncharacterized protein</fullName>
    </submittedName>
</protein>
<dbReference type="EMBL" id="BTRK01000004">
    <property type="protein sequence ID" value="GMR46025.1"/>
    <property type="molecule type" value="Genomic_DNA"/>
</dbReference>
<proteinExistence type="predicted"/>
<feature type="compositionally biased region" description="Acidic residues" evidence="1">
    <location>
        <begin position="97"/>
        <end position="117"/>
    </location>
</feature>
<reference evidence="3" key="1">
    <citation type="submission" date="2022-10" db="EMBL/GenBank/DDBJ databases">
        <title>Genome assembly of Pristionchus species.</title>
        <authorList>
            <person name="Yoshida K."/>
            <person name="Sommer R.J."/>
        </authorList>
    </citation>
    <scope>NUCLEOTIDE SEQUENCE [LARGE SCALE GENOMIC DNA]</scope>
    <source>
        <strain evidence="3">RS5460</strain>
    </source>
</reference>
<feature type="region of interest" description="Disordered" evidence="1">
    <location>
        <begin position="51"/>
        <end position="117"/>
    </location>
</feature>
<organism evidence="2 3">
    <name type="scientific">Pristionchus mayeri</name>
    <dbReference type="NCBI Taxonomy" id="1317129"/>
    <lineage>
        <taxon>Eukaryota</taxon>
        <taxon>Metazoa</taxon>
        <taxon>Ecdysozoa</taxon>
        <taxon>Nematoda</taxon>
        <taxon>Chromadorea</taxon>
        <taxon>Rhabditida</taxon>
        <taxon>Rhabditina</taxon>
        <taxon>Diplogasteromorpha</taxon>
        <taxon>Diplogasteroidea</taxon>
        <taxon>Neodiplogasteridae</taxon>
        <taxon>Pristionchus</taxon>
    </lineage>
</organism>
<evidence type="ECO:0000256" key="1">
    <source>
        <dbReference type="SAM" id="MobiDB-lite"/>
    </source>
</evidence>
<name>A0AAN5CKC8_9BILA</name>
<gene>
    <name evidence="2" type="ORF">PMAYCL1PPCAC_16220</name>
</gene>
<keyword evidence="3" id="KW-1185">Reference proteome</keyword>
<dbReference type="AlphaFoldDB" id="A0AAN5CKC8"/>
<sequence>GVWIREYQGGHMTEISYWDATSEPLLYPLLYMMGEKGYAYGEEKLYPAGTTREQAGFTAEEDNWNDFATPPPSQKQEPMEVDPDDGDEGVSNRMEVDTESDVDGESDNEPVSEDNED</sequence>